<sequence length="77" mass="9008">MEKLENIFKKNKKQEQDENSLASIRQREFEMGEDCGSEDNNYNKICSYVLIMVAIVLFIIFIVIPLLKPYAKATGWF</sequence>
<proteinExistence type="predicted"/>
<evidence type="ECO:0000256" key="2">
    <source>
        <dbReference type="SAM" id="Phobius"/>
    </source>
</evidence>
<comment type="caution">
    <text evidence="4">The sequence shown here is derived from an EMBL/GenBank/DDBJ whole genome shotgun (WGS) entry which is preliminary data.</text>
</comment>
<reference evidence="4" key="2">
    <citation type="submission" date="2021-03" db="EMBL/GenBank/DDBJ databases">
        <title>Genomic Encyclopedia of Type Strains, Phase IV (KMG-IV): sequencing the most valuable type-strain genomes for metagenomic binning, comparative biology and taxonomic classification.</title>
        <authorList>
            <person name="Goeker M."/>
        </authorList>
    </citation>
    <scope>NUCLEOTIDE SEQUENCE</scope>
    <source>
        <strain evidence="4">DSM 2771</strain>
    </source>
</reference>
<protein>
    <recommendedName>
        <fullName evidence="6">Transmembrane protein</fullName>
    </recommendedName>
</protein>
<name>A0A8T4H538_METMI</name>
<feature type="transmembrane region" description="Helical" evidence="2">
    <location>
        <begin position="45"/>
        <end position="67"/>
    </location>
</feature>
<evidence type="ECO:0008006" key="6">
    <source>
        <dbReference type="Google" id="ProtNLM"/>
    </source>
</evidence>
<reference evidence="3" key="1">
    <citation type="submission" date="2021-01" db="EMBL/GenBank/DDBJ databases">
        <title>Genomic Encyclopedia of Type Strains, Phase IV (KMG-V): Genome sequencing to study the core and pangenomes of soil and plant-associated prokaryotes.</title>
        <authorList>
            <person name="Whitman W."/>
        </authorList>
    </citation>
    <scope>NUCLEOTIDE SEQUENCE</scope>
    <source>
        <strain evidence="3">RC</strain>
    </source>
</reference>
<keyword evidence="2" id="KW-0812">Transmembrane</keyword>
<keyword evidence="2" id="KW-1133">Transmembrane helix</keyword>
<evidence type="ECO:0000313" key="3">
    <source>
        <dbReference type="EMBL" id="MBM7408767.1"/>
    </source>
</evidence>
<dbReference type="EMBL" id="JAFBBC010000001">
    <property type="protein sequence ID" value="MBM7408767.1"/>
    <property type="molecule type" value="Genomic_DNA"/>
</dbReference>
<keyword evidence="2" id="KW-0472">Membrane</keyword>
<accession>A0A8T4H538</accession>
<feature type="region of interest" description="Disordered" evidence="1">
    <location>
        <begin position="1"/>
        <end position="21"/>
    </location>
</feature>
<dbReference type="Proteomes" id="UP000722095">
    <property type="component" value="Unassembled WGS sequence"/>
</dbReference>
<gene>
    <name evidence="3" type="ORF">HNP85_000439</name>
    <name evidence="4" type="ORF">J2745_000539</name>
</gene>
<dbReference type="Proteomes" id="UP000742560">
    <property type="component" value="Unassembled WGS sequence"/>
</dbReference>
<organism evidence="4 5">
    <name type="scientific">Methanococcus maripaludis</name>
    <name type="common">Methanococcus deltae</name>
    <dbReference type="NCBI Taxonomy" id="39152"/>
    <lineage>
        <taxon>Archaea</taxon>
        <taxon>Methanobacteriati</taxon>
        <taxon>Methanobacteriota</taxon>
        <taxon>Methanomada group</taxon>
        <taxon>Methanococci</taxon>
        <taxon>Methanococcales</taxon>
        <taxon>Methanococcaceae</taxon>
        <taxon>Methanococcus</taxon>
    </lineage>
</organism>
<evidence type="ECO:0000313" key="5">
    <source>
        <dbReference type="Proteomes" id="UP000742560"/>
    </source>
</evidence>
<evidence type="ECO:0000313" key="4">
    <source>
        <dbReference type="EMBL" id="MBP2219064.1"/>
    </source>
</evidence>
<dbReference type="AlphaFoldDB" id="A0A8T4H538"/>
<dbReference type="EMBL" id="JAGINF010000001">
    <property type="protein sequence ID" value="MBP2219064.1"/>
    <property type="molecule type" value="Genomic_DNA"/>
</dbReference>
<feature type="compositionally biased region" description="Basic and acidic residues" evidence="1">
    <location>
        <begin position="1"/>
        <end position="16"/>
    </location>
</feature>
<dbReference type="RefSeq" id="WP_204936579.1">
    <property type="nucleotide sequence ID" value="NZ_JAFBBC010000001.1"/>
</dbReference>
<evidence type="ECO:0000256" key="1">
    <source>
        <dbReference type="SAM" id="MobiDB-lite"/>
    </source>
</evidence>